<comment type="caution">
    <text evidence="1">The sequence shown here is derived from an EMBL/GenBank/DDBJ whole genome shotgun (WGS) entry which is preliminary data.</text>
</comment>
<sequence length="104" mass="12392">MEPKIVSEVNDNGVVYKVSVYKYVPISPYWIIRYMNGYQYYLTLDKNGEKIWQSGFNKKIQHETIMYHEFYFEKNDKDLISLLYARNNGYNGFEIKNGAVINDI</sequence>
<accession>A0A2G0Q7W8</accession>
<name>A0A2G0Q7W8_XENHO</name>
<reference evidence="1 3" key="1">
    <citation type="journal article" date="2017" name="Nat. Microbiol.">
        <title>Natural product diversity associated with the nematode symbionts Photorhabdus and Xenorhabdus.</title>
        <authorList>
            <person name="Tobias N.J."/>
            <person name="Wolff H."/>
            <person name="Djahanschiri B."/>
            <person name="Grundmann F."/>
            <person name="Kronenwerth M."/>
            <person name="Shi Y.M."/>
            <person name="Simonyi S."/>
            <person name="Grun P."/>
            <person name="Shapiro-Ilan D."/>
            <person name="Pidot S.J."/>
            <person name="Stinear T.P."/>
            <person name="Ebersberger I."/>
            <person name="Bode H.B."/>
        </authorList>
    </citation>
    <scope>NUCLEOTIDE SEQUENCE [LARGE SCALE GENOMIC DNA]</scope>
    <source>
        <strain evidence="1 3">DSM 17903</strain>
    </source>
</reference>
<dbReference type="EMBL" id="NJAI01000003">
    <property type="protein sequence ID" value="PHM55301.1"/>
    <property type="molecule type" value="Genomic_DNA"/>
</dbReference>
<dbReference type="Proteomes" id="UP000225433">
    <property type="component" value="Unassembled WGS sequence"/>
</dbReference>
<proteinExistence type="predicted"/>
<dbReference type="AlphaFoldDB" id="A0A2G0Q7W8"/>
<protein>
    <submittedName>
        <fullName evidence="1">Uncharacterized protein</fullName>
    </submittedName>
</protein>
<evidence type="ECO:0000313" key="3">
    <source>
        <dbReference type="Proteomes" id="UP000225433"/>
    </source>
</evidence>
<gene>
    <name evidence="2" type="ORF">Xhom_00300</name>
    <name evidence="1" type="ORF">Xhom_02035</name>
</gene>
<organism evidence="1 3">
    <name type="scientific">Xenorhabdus hominickii</name>
    <dbReference type="NCBI Taxonomy" id="351679"/>
    <lineage>
        <taxon>Bacteria</taxon>
        <taxon>Pseudomonadati</taxon>
        <taxon>Pseudomonadota</taxon>
        <taxon>Gammaproteobacteria</taxon>
        <taxon>Enterobacterales</taxon>
        <taxon>Morganellaceae</taxon>
        <taxon>Xenorhabdus</taxon>
    </lineage>
</organism>
<evidence type="ECO:0000313" key="1">
    <source>
        <dbReference type="EMBL" id="PHM55301.1"/>
    </source>
</evidence>
<evidence type="ECO:0000313" key="2">
    <source>
        <dbReference type="EMBL" id="PHM57334.1"/>
    </source>
</evidence>
<dbReference type="EMBL" id="NJAI01000001">
    <property type="protein sequence ID" value="PHM57334.1"/>
    <property type="molecule type" value="Genomic_DNA"/>
</dbReference>